<dbReference type="GO" id="GO:0000166">
    <property type="term" value="F:nucleotide binding"/>
    <property type="evidence" value="ECO:0007669"/>
    <property type="project" value="InterPro"/>
</dbReference>
<dbReference type="InterPro" id="IPR036397">
    <property type="entry name" value="RNaseH_sf"/>
</dbReference>
<dbReference type="FunFam" id="1.10.150.80:FF:000001">
    <property type="entry name" value="Putative exosome component 10"/>
    <property type="match status" value="1"/>
</dbReference>
<evidence type="ECO:0000259" key="10">
    <source>
        <dbReference type="PROSITE" id="PS50967"/>
    </source>
</evidence>
<comment type="similarity">
    <text evidence="8">Belongs to the exosome component 10/RRP6 family.</text>
</comment>
<dbReference type="SUPFAM" id="SSF47819">
    <property type="entry name" value="HRDC-like"/>
    <property type="match status" value="1"/>
</dbReference>
<keyword evidence="6" id="KW-0269">Exonuclease</keyword>
<dbReference type="GO" id="GO:0071036">
    <property type="term" value="P:nuclear polyadenylation-dependent snoRNA catabolic process"/>
    <property type="evidence" value="ECO:0007669"/>
    <property type="project" value="TreeGrafter"/>
</dbReference>
<dbReference type="PROSITE" id="PS50967">
    <property type="entry name" value="HRDC"/>
    <property type="match status" value="1"/>
</dbReference>
<dbReference type="FunFam" id="3.30.420.10:FF:000059">
    <property type="entry name" value="Exosome complex exonuclease Rrp6"/>
    <property type="match status" value="1"/>
</dbReference>
<name>A0A4U0V6P2_9PEZI</name>
<dbReference type="Gene3D" id="3.30.420.10">
    <property type="entry name" value="Ribonuclease H-like superfamily/Ribonuclease H"/>
    <property type="match status" value="1"/>
</dbReference>
<dbReference type="InterPro" id="IPR042104">
    <property type="entry name" value="PKS_dehydratase_sf"/>
</dbReference>
<dbReference type="InterPro" id="IPR002562">
    <property type="entry name" value="3'-5'_exonuclease_dom"/>
</dbReference>
<dbReference type="InterPro" id="IPR002121">
    <property type="entry name" value="HRDC_dom"/>
</dbReference>
<dbReference type="InterPro" id="IPR012588">
    <property type="entry name" value="Exosome-assoc_fac_Rrp6_N"/>
</dbReference>
<dbReference type="PANTHER" id="PTHR12124:SF47">
    <property type="entry name" value="EXOSOME COMPONENT 10"/>
    <property type="match status" value="1"/>
</dbReference>
<dbReference type="AlphaFoldDB" id="A0A4U0V6P2"/>
<dbReference type="GO" id="GO:0071037">
    <property type="term" value="P:nuclear polyadenylation-dependent snRNA catabolic process"/>
    <property type="evidence" value="ECO:0007669"/>
    <property type="project" value="TreeGrafter"/>
</dbReference>
<evidence type="ECO:0000313" key="11">
    <source>
        <dbReference type="EMBL" id="TKA44357.1"/>
    </source>
</evidence>
<dbReference type="GO" id="GO:0000175">
    <property type="term" value="F:3'-5'-RNA exonuclease activity"/>
    <property type="evidence" value="ECO:0007669"/>
    <property type="project" value="InterPro"/>
</dbReference>
<dbReference type="GO" id="GO:0071035">
    <property type="term" value="P:nuclear polyadenylation-dependent rRNA catabolic process"/>
    <property type="evidence" value="ECO:0007669"/>
    <property type="project" value="TreeGrafter"/>
</dbReference>
<dbReference type="PANTHER" id="PTHR12124">
    <property type="entry name" value="POLYMYOSITIS/SCLERODERMA AUTOANTIGEN-RELATED"/>
    <property type="match status" value="1"/>
</dbReference>
<dbReference type="EMBL" id="NAJP01000015">
    <property type="protein sequence ID" value="TKA44357.1"/>
    <property type="molecule type" value="Genomic_DNA"/>
</dbReference>
<dbReference type="OrthoDB" id="2250022at2759"/>
<evidence type="ECO:0000256" key="5">
    <source>
        <dbReference type="ARBA" id="ARBA00022835"/>
    </source>
</evidence>
<comment type="subcellular location">
    <subcellularLocation>
        <location evidence="1">Nucleus</location>
    </subcellularLocation>
</comment>
<gene>
    <name evidence="11" type="ORF">B0A54_05101</name>
</gene>
<organism evidence="11 12">
    <name type="scientific">Friedmanniomyces endolithicus</name>
    <dbReference type="NCBI Taxonomy" id="329885"/>
    <lineage>
        <taxon>Eukaryota</taxon>
        <taxon>Fungi</taxon>
        <taxon>Dikarya</taxon>
        <taxon>Ascomycota</taxon>
        <taxon>Pezizomycotina</taxon>
        <taxon>Dothideomycetes</taxon>
        <taxon>Dothideomycetidae</taxon>
        <taxon>Mycosphaerellales</taxon>
        <taxon>Teratosphaeriaceae</taxon>
        <taxon>Friedmanniomyces</taxon>
    </lineage>
</organism>
<reference evidence="11 12" key="1">
    <citation type="submission" date="2017-03" db="EMBL/GenBank/DDBJ databases">
        <title>Genomes of endolithic fungi from Antarctica.</title>
        <authorList>
            <person name="Coleine C."/>
            <person name="Masonjones S."/>
            <person name="Stajich J.E."/>
        </authorList>
    </citation>
    <scope>NUCLEOTIDE SEQUENCE [LARGE SCALE GENOMIC DNA]</scope>
    <source>
        <strain evidence="11 12">CCFEE 5311</strain>
    </source>
</reference>
<keyword evidence="2" id="KW-0698">rRNA processing</keyword>
<dbReference type="InterPro" id="IPR044876">
    <property type="entry name" value="HRDC_dom_sf"/>
</dbReference>
<dbReference type="GO" id="GO:0071039">
    <property type="term" value="P:nuclear polyadenylation-dependent CUT catabolic process"/>
    <property type="evidence" value="ECO:0007669"/>
    <property type="project" value="TreeGrafter"/>
</dbReference>
<accession>A0A4U0V6P2</accession>
<dbReference type="Pfam" id="PF00570">
    <property type="entry name" value="HRDC"/>
    <property type="match status" value="1"/>
</dbReference>
<evidence type="ECO:0000256" key="9">
    <source>
        <dbReference type="SAM" id="MobiDB-lite"/>
    </source>
</evidence>
<proteinExistence type="inferred from homology"/>
<dbReference type="Proteomes" id="UP000310066">
    <property type="component" value="Unassembled WGS sequence"/>
</dbReference>
<dbReference type="Pfam" id="PF01612">
    <property type="entry name" value="DNA_pol_A_exo1"/>
    <property type="match status" value="1"/>
</dbReference>
<evidence type="ECO:0000313" key="12">
    <source>
        <dbReference type="Proteomes" id="UP000310066"/>
    </source>
</evidence>
<keyword evidence="7" id="KW-0539">Nucleus</keyword>
<keyword evidence="4" id="KW-0378">Hydrolase</keyword>
<evidence type="ECO:0000256" key="3">
    <source>
        <dbReference type="ARBA" id="ARBA00022722"/>
    </source>
</evidence>
<feature type="compositionally biased region" description="Basic residues" evidence="9">
    <location>
        <begin position="946"/>
        <end position="957"/>
    </location>
</feature>
<feature type="region of interest" description="Disordered" evidence="9">
    <location>
        <begin position="938"/>
        <end position="1035"/>
    </location>
</feature>
<dbReference type="GO" id="GO:0071040">
    <property type="term" value="P:nuclear polyadenylation-dependent antisense transcript catabolic process"/>
    <property type="evidence" value="ECO:0007669"/>
    <property type="project" value="TreeGrafter"/>
</dbReference>
<evidence type="ECO:0000256" key="4">
    <source>
        <dbReference type="ARBA" id="ARBA00022801"/>
    </source>
</evidence>
<comment type="caution">
    <text evidence="11">The sequence shown here is derived from an EMBL/GenBank/DDBJ whole genome shotgun (WGS) entry which is preliminary data.</text>
</comment>
<protein>
    <recommendedName>
        <fullName evidence="10">HRDC domain-containing protein</fullName>
    </recommendedName>
</protein>
<dbReference type="GO" id="GO:0000467">
    <property type="term" value="P:exonucleolytic trimming to generate mature 3'-end of 5.8S rRNA from tricistronic rRNA transcript (SSU-rRNA, 5.8S rRNA, LSU-rRNA)"/>
    <property type="evidence" value="ECO:0007669"/>
    <property type="project" value="InterPro"/>
</dbReference>
<keyword evidence="3" id="KW-0540">Nuclease</keyword>
<evidence type="ECO:0000256" key="1">
    <source>
        <dbReference type="ARBA" id="ARBA00004123"/>
    </source>
</evidence>
<dbReference type="GO" id="GO:0071051">
    <property type="term" value="P:poly(A)-dependent snoRNA 3'-end processing"/>
    <property type="evidence" value="ECO:0007669"/>
    <property type="project" value="TreeGrafter"/>
</dbReference>
<dbReference type="InterPro" id="IPR045092">
    <property type="entry name" value="Rrp6-like"/>
</dbReference>
<dbReference type="GO" id="GO:0071038">
    <property type="term" value="P:TRAMP-dependent tRNA surveillance pathway"/>
    <property type="evidence" value="ECO:0007669"/>
    <property type="project" value="TreeGrafter"/>
</dbReference>
<dbReference type="GO" id="GO:0071044">
    <property type="term" value="P:histone mRNA catabolic process"/>
    <property type="evidence" value="ECO:0007669"/>
    <property type="project" value="TreeGrafter"/>
</dbReference>
<dbReference type="GO" id="GO:0000176">
    <property type="term" value="C:nuclear exosome (RNase complex)"/>
    <property type="evidence" value="ECO:0007669"/>
    <property type="project" value="InterPro"/>
</dbReference>
<evidence type="ECO:0000256" key="7">
    <source>
        <dbReference type="ARBA" id="ARBA00023242"/>
    </source>
</evidence>
<keyword evidence="5" id="KW-0271">Exosome</keyword>
<dbReference type="SUPFAM" id="SSF53098">
    <property type="entry name" value="Ribonuclease H-like"/>
    <property type="match status" value="1"/>
</dbReference>
<dbReference type="CDD" id="cd06147">
    <property type="entry name" value="Rrp6p_like_exo"/>
    <property type="match status" value="1"/>
</dbReference>
<dbReference type="InterPro" id="IPR010997">
    <property type="entry name" value="HRDC-like_sf"/>
</dbReference>
<dbReference type="Pfam" id="PF08066">
    <property type="entry name" value="PMC2NT"/>
    <property type="match status" value="1"/>
</dbReference>
<feature type="compositionally biased region" description="Basic and acidic residues" evidence="9">
    <location>
        <begin position="990"/>
        <end position="1000"/>
    </location>
</feature>
<dbReference type="STRING" id="329885.A0A4U0V6P2"/>
<dbReference type="Gene3D" id="1.10.150.80">
    <property type="entry name" value="HRDC domain"/>
    <property type="match status" value="1"/>
</dbReference>
<dbReference type="Gene3D" id="3.10.129.110">
    <property type="entry name" value="Polyketide synthase dehydratase"/>
    <property type="match status" value="1"/>
</dbReference>
<dbReference type="InterPro" id="IPR049559">
    <property type="entry name" value="Rrp6p-like_exo"/>
</dbReference>
<dbReference type="InterPro" id="IPR012337">
    <property type="entry name" value="RNaseH-like_sf"/>
</dbReference>
<dbReference type="GO" id="GO:0005730">
    <property type="term" value="C:nucleolus"/>
    <property type="evidence" value="ECO:0007669"/>
    <property type="project" value="TreeGrafter"/>
</dbReference>
<feature type="domain" description="HRDC" evidence="10">
    <location>
        <begin position="688"/>
        <end position="768"/>
    </location>
</feature>
<dbReference type="SMART" id="SM00341">
    <property type="entry name" value="HRDC"/>
    <property type="match status" value="1"/>
</dbReference>
<dbReference type="SMART" id="SM00474">
    <property type="entry name" value="35EXOc"/>
    <property type="match status" value="1"/>
</dbReference>
<evidence type="ECO:0000256" key="8">
    <source>
        <dbReference type="ARBA" id="ARBA00043957"/>
    </source>
</evidence>
<evidence type="ECO:0000256" key="6">
    <source>
        <dbReference type="ARBA" id="ARBA00022839"/>
    </source>
</evidence>
<evidence type="ECO:0000256" key="2">
    <source>
        <dbReference type="ARBA" id="ARBA00022552"/>
    </source>
</evidence>
<dbReference type="GO" id="GO:0003727">
    <property type="term" value="F:single-stranded RNA binding"/>
    <property type="evidence" value="ECO:0007669"/>
    <property type="project" value="TreeGrafter"/>
</dbReference>
<sequence length="1035" mass="116272">MSFATNTRLSGSCQQITHEELTSPNAARLKVRCNLADPDINPAIAGHIINNIPLVPSGLYGDMAAVVARYIWSKLRPDHEAKIGVNVCDMHVDKTFIPKWPAPREGEWFEMEAIADLSSTETNGGTIRCHFRKLDDPKIQEFAGCTVTFESVRTWKHSWSAYEHLIASRVQNLVARANVESSGRIRTIQRGQAYERFKTFVDYHHKYQNMREVIMDYDALEATADECGRKTLRRANSGRYTLDLTALQSATTSALLATTRTASHLANSDLPYHRSLDAELSSALDAQNARLLTLAERLLGTASRSTAETGVRSHAPRLRSIDGVEGNWRAVIDVVDSLLERADTALDEFTGAVRRLSPAVAEQQKVGTVAGGGVKPGRIAAALRNRDIEKPQLRFEHVPRNDETEVFAPLRESKPHATKPLVDVQALEQPYQREIEEFRYQDSVYTQIEPIPYHPFESTTATFVDTEEAMYEMLGELEQATEVAIDLEHHDQRSYIGIVSLMQISTRDKDWIVDTLKPWRRKLHCLNEVFANPGVLKILHGAYMDVMWLQRDLGLYLVGLFDTHYACRALGYSGGSLAFLLKKFAHVDAQKQYQMADWRIRPLPQELFDYARSDTHYLLYIFDNMRNELIQRSDFTKPNHEGDKLWDVLQKSSETALQRYEHPVYDAELGQGPVGWYKLLARTPALLNKEQFAVFRAVHKWRDDVAREQDDSVHFVLPNHHIFSLAKQMPETKEGVLNMAHPATQTVRLRLDELLAVVCSAKENGKDGDDMTDVLNRIEPQLPRKIAREVAAAHSVAAFLPKPSTPAVNGANPTPSILPLRSATSAFWGLALASTAPQERRGYSTAVPSISLTVPLPPLAAEIFAEPPEPSYMPVRAASPEPTAVVPEDDGHDDIFVLKQLGTKRKRAAREAEPRDVMMDGMAANNDEVAIMLDSDAERARERAERKKARKEAKRAQRATSAAGGLNYDDPVVDEEQPFDYTSAPSILHPPRESREEARERRKKVVNPYAKSSDVPKALGRVQKERSGRSMTYKS</sequence>